<dbReference type="InterPro" id="IPR036291">
    <property type="entry name" value="NAD(P)-bd_dom_sf"/>
</dbReference>
<dbReference type="PANTHER" id="PTHR44196">
    <property type="entry name" value="DEHYDROGENASE/REDUCTASE SDR FAMILY MEMBER 7B"/>
    <property type="match status" value="1"/>
</dbReference>
<reference evidence="4 5" key="1">
    <citation type="submission" date="2024-03" db="EMBL/GenBank/DDBJ databases">
        <title>Novel species of the genus Variovorax.</title>
        <authorList>
            <person name="Liu Q."/>
            <person name="Xin Y.-H."/>
        </authorList>
    </citation>
    <scope>NUCLEOTIDE SEQUENCE [LARGE SCALE GENOMIC DNA]</scope>
    <source>
        <strain evidence="4 5">KACC 18900</strain>
    </source>
</reference>
<proteinExistence type="inferred from homology"/>
<dbReference type="Gene3D" id="3.40.50.720">
    <property type="entry name" value="NAD(P)-binding Rossmann-like Domain"/>
    <property type="match status" value="1"/>
</dbReference>
<dbReference type="InterPro" id="IPR002347">
    <property type="entry name" value="SDR_fam"/>
</dbReference>
<dbReference type="RefSeq" id="WP_340340490.1">
    <property type="nucleotide sequence ID" value="NZ_JBBKZT010000001.1"/>
</dbReference>
<dbReference type="InterPro" id="IPR020904">
    <property type="entry name" value="Sc_DH/Rdtase_CS"/>
</dbReference>
<comment type="similarity">
    <text evidence="1 3">Belongs to the short-chain dehydrogenases/reductases (SDR) family.</text>
</comment>
<dbReference type="Proteomes" id="UP001385892">
    <property type="component" value="Unassembled WGS sequence"/>
</dbReference>
<name>A0ABU8WET6_9BURK</name>
<dbReference type="NCBIfam" id="NF005437">
    <property type="entry name" value="PRK07024.1"/>
    <property type="match status" value="1"/>
</dbReference>
<keyword evidence="5" id="KW-1185">Reference proteome</keyword>
<dbReference type="PANTHER" id="PTHR44196:SF1">
    <property type="entry name" value="DEHYDROGENASE_REDUCTASE SDR FAMILY MEMBER 7B"/>
    <property type="match status" value="1"/>
</dbReference>
<gene>
    <name evidence="4" type="ORF">WKW82_01575</name>
</gene>
<dbReference type="PRINTS" id="PR00081">
    <property type="entry name" value="GDHRDH"/>
</dbReference>
<protein>
    <submittedName>
        <fullName evidence="4">SDR family oxidoreductase</fullName>
    </submittedName>
</protein>
<dbReference type="PRINTS" id="PR00080">
    <property type="entry name" value="SDRFAMILY"/>
</dbReference>
<keyword evidence="2" id="KW-0560">Oxidoreductase</keyword>
<dbReference type="SUPFAM" id="SSF51735">
    <property type="entry name" value="NAD(P)-binding Rossmann-fold domains"/>
    <property type="match status" value="1"/>
</dbReference>
<dbReference type="PROSITE" id="PS00061">
    <property type="entry name" value="ADH_SHORT"/>
    <property type="match status" value="1"/>
</dbReference>
<dbReference type="EMBL" id="JBBKZT010000001">
    <property type="protein sequence ID" value="MEJ8845318.1"/>
    <property type="molecule type" value="Genomic_DNA"/>
</dbReference>
<dbReference type="Pfam" id="PF00106">
    <property type="entry name" value="adh_short"/>
    <property type="match status" value="1"/>
</dbReference>
<accession>A0ABU8WET6</accession>
<evidence type="ECO:0000256" key="2">
    <source>
        <dbReference type="ARBA" id="ARBA00023002"/>
    </source>
</evidence>
<comment type="caution">
    <text evidence="4">The sequence shown here is derived from an EMBL/GenBank/DDBJ whole genome shotgun (WGS) entry which is preliminary data.</text>
</comment>
<evidence type="ECO:0000313" key="4">
    <source>
        <dbReference type="EMBL" id="MEJ8845318.1"/>
    </source>
</evidence>
<evidence type="ECO:0000313" key="5">
    <source>
        <dbReference type="Proteomes" id="UP001385892"/>
    </source>
</evidence>
<evidence type="ECO:0000256" key="1">
    <source>
        <dbReference type="ARBA" id="ARBA00006484"/>
    </source>
</evidence>
<sequence>MTQRLVFITGASSGIGQALAARFYDAGYNLALVARRTEQISAWATSRKLDAARYRVHGADVAVIDSIVAAGNACIAEQGVPDVVIANAGVSIGMDTAQRSDLDVLANTLAINNIGLAATFHPFVAAMAARGSGRLVGIGSVASIRGLPGHGAYCASKSAVVAYCESLRGEMRSSGVKVVTICPGYIDTPLTQGNRYGMPFLMRPDVFADQAFRAIEQGVSYRVIPWQMGVLAKLMRMLPNGVYDRAVQGRGRKKRLGEG</sequence>
<organism evidence="4 5">
    <name type="scientific">Variovorax rhizosphaerae</name>
    <dbReference type="NCBI Taxonomy" id="1836200"/>
    <lineage>
        <taxon>Bacteria</taxon>
        <taxon>Pseudomonadati</taxon>
        <taxon>Pseudomonadota</taxon>
        <taxon>Betaproteobacteria</taxon>
        <taxon>Burkholderiales</taxon>
        <taxon>Comamonadaceae</taxon>
        <taxon>Variovorax</taxon>
    </lineage>
</organism>
<evidence type="ECO:0000256" key="3">
    <source>
        <dbReference type="RuleBase" id="RU000363"/>
    </source>
</evidence>